<feature type="region of interest" description="Disordered" evidence="1">
    <location>
        <begin position="223"/>
        <end position="246"/>
    </location>
</feature>
<keyword evidence="2" id="KW-0732">Signal</keyword>
<accession>A0A1X6MWP3</accession>
<dbReference type="AlphaFoldDB" id="A0A1X6MWP3"/>
<protein>
    <submittedName>
        <fullName evidence="3">Uncharacterized protein</fullName>
    </submittedName>
</protein>
<evidence type="ECO:0000256" key="1">
    <source>
        <dbReference type="SAM" id="MobiDB-lite"/>
    </source>
</evidence>
<feature type="signal peptide" evidence="2">
    <location>
        <begin position="1"/>
        <end position="22"/>
    </location>
</feature>
<dbReference type="RefSeq" id="XP_024337454.1">
    <property type="nucleotide sequence ID" value="XM_024486215.1"/>
</dbReference>
<evidence type="ECO:0000256" key="2">
    <source>
        <dbReference type="SAM" id="SignalP"/>
    </source>
</evidence>
<keyword evidence="4" id="KW-1185">Reference proteome</keyword>
<evidence type="ECO:0000313" key="4">
    <source>
        <dbReference type="Proteomes" id="UP000194127"/>
    </source>
</evidence>
<name>A0A1X6MWP3_9APHY</name>
<sequence>MDAGRAMAVLCPSSLLFALISLHRIEIPLVHTHLALLCRNLTASAHSSSPQAPSRTLPHCTLPSLCSYRADQRGSADTFSVLDGNAPYGPRISGGRSIHPLTVTAASREDTARAYPRTDRTRRASCFQGLSSGVLDVVCEAGGARSAQARHLHGELGKKRASQLRGLPTPTLPATMYFQISPAGVPVLMDMPDSTADDVTRRWVHPARQVRVHRRIRTHCGSCAEHPPAVDTPPQKTVQMPSAPASPGHDRLLGLLVQRIGMGGGSLLEAGHPLPALLVGSELIQYDAPGLLSSRSTRAAAASPAISADPPIMEAAFPGPGRQAHCLFACPHWPSEQPQRRITPEAPMRQAGPHLMPVHPVKYMALREAVTRRRSRLRLPTAEAAIAHVLAQGSHLPWLGSGAHLSSPCAESYAFSFATGAPLICAVAVAGTRYGISQCHMMPLGLREH</sequence>
<reference evidence="3 4" key="1">
    <citation type="submission" date="2017-04" db="EMBL/GenBank/DDBJ databases">
        <title>Genome Sequence of the Model Brown-Rot Fungus Postia placenta SB12.</title>
        <authorList>
            <consortium name="DOE Joint Genome Institute"/>
            <person name="Gaskell J."/>
            <person name="Kersten P."/>
            <person name="Larrondo L.F."/>
            <person name="Canessa P."/>
            <person name="Martinez D."/>
            <person name="Hibbett D."/>
            <person name="Schmoll M."/>
            <person name="Kubicek C.P."/>
            <person name="Martinez A.T."/>
            <person name="Yadav J."/>
            <person name="Master E."/>
            <person name="Magnuson J.K."/>
            <person name="James T."/>
            <person name="Yaver D."/>
            <person name="Berka R."/>
            <person name="Labutti K."/>
            <person name="Lipzen A."/>
            <person name="Aerts A."/>
            <person name="Barry K."/>
            <person name="Henrissat B."/>
            <person name="Blanchette R."/>
            <person name="Grigoriev I."/>
            <person name="Cullen D."/>
        </authorList>
    </citation>
    <scope>NUCLEOTIDE SEQUENCE [LARGE SCALE GENOMIC DNA]</scope>
    <source>
        <strain evidence="3 4">MAD-698-R-SB12</strain>
    </source>
</reference>
<dbReference type="GeneID" id="36331164"/>
<dbReference type="EMBL" id="KZ110600">
    <property type="protein sequence ID" value="OSX60660.1"/>
    <property type="molecule type" value="Genomic_DNA"/>
</dbReference>
<feature type="chain" id="PRO_5010881343" evidence="2">
    <location>
        <begin position="23"/>
        <end position="449"/>
    </location>
</feature>
<proteinExistence type="predicted"/>
<dbReference type="Proteomes" id="UP000194127">
    <property type="component" value="Unassembled WGS sequence"/>
</dbReference>
<organism evidence="3 4">
    <name type="scientific">Postia placenta MAD-698-R-SB12</name>
    <dbReference type="NCBI Taxonomy" id="670580"/>
    <lineage>
        <taxon>Eukaryota</taxon>
        <taxon>Fungi</taxon>
        <taxon>Dikarya</taxon>
        <taxon>Basidiomycota</taxon>
        <taxon>Agaricomycotina</taxon>
        <taxon>Agaricomycetes</taxon>
        <taxon>Polyporales</taxon>
        <taxon>Adustoporiaceae</taxon>
        <taxon>Rhodonia</taxon>
    </lineage>
</organism>
<evidence type="ECO:0000313" key="3">
    <source>
        <dbReference type="EMBL" id="OSX60660.1"/>
    </source>
</evidence>
<gene>
    <name evidence="3" type="ORF">POSPLADRAFT_1148711</name>
</gene>
<dbReference type="OrthoDB" id="10276913at2759"/>